<gene>
    <name evidence="1" type="ORF">SAMN06297144_2174</name>
</gene>
<dbReference type="Gene3D" id="6.10.280.50">
    <property type="match status" value="1"/>
</dbReference>
<name>A0A285QZP0_9SPHN</name>
<reference evidence="1 2" key="1">
    <citation type="submission" date="2017-07" db="EMBL/GenBank/DDBJ databases">
        <authorList>
            <person name="Sun Z.S."/>
            <person name="Albrecht U."/>
            <person name="Echele G."/>
            <person name="Lee C.C."/>
        </authorList>
    </citation>
    <scope>NUCLEOTIDE SEQUENCE [LARGE SCALE GENOMIC DNA]</scope>
    <source>
        <strain evidence="1 2">CGMCC 1.12672</strain>
    </source>
</reference>
<sequence>MQNAHYTALEAKHASLESRIVEEQARPAPDLAMLADLKRRKLRLKEELSSLQ</sequence>
<organism evidence="1 2">
    <name type="scientific">Sphingomonas guangdongensis</name>
    <dbReference type="NCBI Taxonomy" id="1141890"/>
    <lineage>
        <taxon>Bacteria</taxon>
        <taxon>Pseudomonadati</taxon>
        <taxon>Pseudomonadota</taxon>
        <taxon>Alphaproteobacteria</taxon>
        <taxon>Sphingomonadales</taxon>
        <taxon>Sphingomonadaceae</taxon>
        <taxon>Sphingomonas</taxon>
    </lineage>
</organism>
<evidence type="ECO:0000313" key="2">
    <source>
        <dbReference type="Proteomes" id="UP000219494"/>
    </source>
</evidence>
<dbReference type="RefSeq" id="WP_097063993.1">
    <property type="nucleotide sequence ID" value="NZ_OBMI01000002.1"/>
</dbReference>
<proteinExistence type="predicted"/>
<dbReference type="AlphaFoldDB" id="A0A285QZP0"/>
<dbReference type="Proteomes" id="UP000219494">
    <property type="component" value="Unassembled WGS sequence"/>
</dbReference>
<protein>
    <recommendedName>
        <fullName evidence="3">DUF465 domain-containing protein</fullName>
    </recommendedName>
</protein>
<dbReference type="InterPro" id="IPR038444">
    <property type="entry name" value="DUF465_sf"/>
</dbReference>
<dbReference type="EMBL" id="OBMI01000002">
    <property type="protein sequence ID" value="SOB87054.1"/>
    <property type="molecule type" value="Genomic_DNA"/>
</dbReference>
<dbReference type="OrthoDB" id="7392037at2"/>
<evidence type="ECO:0008006" key="3">
    <source>
        <dbReference type="Google" id="ProtNLM"/>
    </source>
</evidence>
<keyword evidence="2" id="KW-1185">Reference proteome</keyword>
<dbReference type="Pfam" id="PF04325">
    <property type="entry name" value="DUF465"/>
    <property type="match status" value="1"/>
</dbReference>
<evidence type="ECO:0000313" key="1">
    <source>
        <dbReference type="EMBL" id="SOB87054.1"/>
    </source>
</evidence>
<dbReference type="InterPro" id="IPR007420">
    <property type="entry name" value="DUF465"/>
</dbReference>
<accession>A0A285QZP0</accession>